<keyword evidence="1 2" id="KW-1015">Disulfide bond</keyword>
<dbReference type="InterPro" id="IPR023415">
    <property type="entry name" value="LDLR_class-A_CS"/>
</dbReference>
<evidence type="ECO:0000256" key="1">
    <source>
        <dbReference type="ARBA" id="ARBA00023157"/>
    </source>
</evidence>
<feature type="signal peptide" evidence="3">
    <location>
        <begin position="1"/>
        <end position="19"/>
    </location>
</feature>
<evidence type="ECO:0000256" key="2">
    <source>
        <dbReference type="PROSITE-ProRule" id="PRU00124"/>
    </source>
</evidence>
<feature type="chain" id="PRO_5006069863" evidence="3">
    <location>
        <begin position="20"/>
        <end position="237"/>
    </location>
</feature>
<dbReference type="InterPro" id="IPR002172">
    <property type="entry name" value="LDrepeatLR_classA_rpt"/>
</dbReference>
<dbReference type="InterPro" id="IPR036153">
    <property type="entry name" value="Eryth_link_C_sf"/>
</dbReference>
<protein>
    <submittedName>
        <fullName evidence="5">Linker l3</fullName>
    </submittedName>
</protein>
<dbReference type="EMBL" id="GBIL01004829">
    <property type="protein sequence ID" value="JAI52362.1"/>
    <property type="molecule type" value="Transcribed_RNA"/>
</dbReference>
<dbReference type="SUPFAM" id="SSF144276">
    <property type="entry name" value="Heterotrimerisation domain of extracellular hemoglobin linker subunits"/>
    <property type="match status" value="1"/>
</dbReference>
<keyword evidence="3" id="KW-0732">Signal</keyword>
<dbReference type="Pfam" id="PF16915">
    <property type="entry name" value="Eryth_link_C"/>
    <property type="match status" value="1"/>
</dbReference>
<proteinExistence type="predicted"/>
<dbReference type="PROSITE" id="PS50068">
    <property type="entry name" value="LDLRA_2"/>
    <property type="match status" value="1"/>
</dbReference>
<dbReference type="PROSITE" id="PS01209">
    <property type="entry name" value="LDLRA_1"/>
    <property type="match status" value="1"/>
</dbReference>
<dbReference type="AlphaFoldDB" id="A0A0P4VJ20"/>
<accession>A0A0P4VJ20</accession>
<evidence type="ECO:0000259" key="4">
    <source>
        <dbReference type="Pfam" id="PF16915"/>
    </source>
</evidence>
<name>A0A0P4VJ20_9ANNE</name>
<dbReference type="CDD" id="cd11673">
    <property type="entry name" value="hemoglobin_linker_C"/>
    <property type="match status" value="1"/>
</dbReference>
<dbReference type="SUPFAM" id="SSF141480">
    <property type="entry name" value="Extracellular hemoglobin linker subunit, receptor domain"/>
    <property type="match status" value="1"/>
</dbReference>
<feature type="domain" description="Annelid erythrocruorin linker subunit C-terminal" evidence="4">
    <location>
        <begin position="117"/>
        <end position="237"/>
    </location>
</feature>
<comment type="caution">
    <text evidence="2">Lacks conserved residue(s) required for the propagation of feature annotation.</text>
</comment>
<sequence>MKSLRLLLPALAVITAVLADHHEHSHDEEIDKLNEDALKLTHEIIELQEKLDRRSDAKRIQRAGSLKARVEALEDPSCPDHEHQCGGDDPQCVSDLLVCDGIKDCRNGDDESHCHNPFHAGDDFVGDVVFDHCTKRRPENITLSVESISVAAFFPGFPKLHVHVNIHKETDEDEVEVSLPSDAIYSFAEDKLIVYPSEDDGLGLVGQFDGYNFDRFVGDIIHEASKEHCARFIFHRK</sequence>
<organism evidence="5">
    <name type="scientific">Glossoscolex paulistus</name>
    <dbReference type="NCBI Taxonomy" id="1046353"/>
    <lineage>
        <taxon>Eukaryota</taxon>
        <taxon>Metazoa</taxon>
        <taxon>Spiralia</taxon>
        <taxon>Lophotrochozoa</taxon>
        <taxon>Annelida</taxon>
        <taxon>Clitellata</taxon>
        <taxon>Oligochaeta</taxon>
        <taxon>Crassiclitellata</taxon>
        <taxon>Lumbricina</taxon>
        <taxon>Glossoscolecidae</taxon>
        <taxon>Glossoscolex</taxon>
    </lineage>
</organism>
<gene>
    <name evidence="5" type="primary">HgBp</name>
</gene>
<evidence type="ECO:0000256" key="3">
    <source>
        <dbReference type="SAM" id="SignalP"/>
    </source>
</evidence>
<feature type="disulfide bond" evidence="2">
    <location>
        <begin position="99"/>
        <end position="114"/>
    </location>
</feature>
<dbReference type="Gene3D" id="2.40.128.620">
    <property type="match status" value="1"/>
</dbReference>
<dbReference type="CDD" id="cd00112">
    <property type="entry name" value="LDLa"/>
    <property type="match status" value="1"/>
</dbReference>
<dbReference type="Pfam" id="PF00057">
    <property type="entry name" value="Ldl_recept_a"/>
    <property type="match status" value="1"/>
</dbReference>
<reference evidence="5" key="1">
    <citation type="submission" date="2014-07" db="EMBL/GenBank/DDBJ databases">
        <title>The Crystallographic structure of the giant hemoglobin from Glossoscolex paulistus at 3.2 A resolution.</title>
        <authorList>
            <person name="Bachega J.F.R."/>
            <person name="Maluf F.V."/>
            <person name="Babak A."/>
            <person name="Pereira H.D."/>
            <person name="Carazzolle M.F."/>
            <person name="Orville A."/>
            <person name="Tabak M."/>
            <person name="Garratt R.C."/>
            <person name="Horjales E.R."/>
        </authorList>
    </citation>
    <scope>NUCLEOTIDE SEQUENCE</scope>
    <source>
        <tissue evidence="5">Whole organism</tissue>
    </source>
</reference>
<dbReference type="InterPro" id="IPR037246">
    <property type="entry name" value="Extrac_hemoglob_link_heterodim"/>
</dbReference>
<evidence type="ECO:0000313" key="5">
    <source>
        <dbReference type="EMBL" id="JAI52362.1"/>
    </source>
</evidence>
<dbReference type="SMART" id="SM00192">
    <property type="entry name" value="LDLa"/>
    <property type="match status" value="1"/>
</dbReference>
<dbReference type="InterPro" id="IPR031639">
    <property type="entry name" value="Eryth_link_C"/>
</dbReference>
<dbReference type="Gene3D" id="6.10.250.1540">
    <property type="match status" value="1"/>
</dbReference>
<dbReference type="InterPro" id="IPR036055">
    <property type="entry name" value="LDL_receptor-like_sf"/>
</dbReference>
<dbReference type="SUPFAM" id="SSF57424">
    <property type="entry name" value="LDL receptor-like module"/>
    <property type="match status" value="1"/>
</dbReference>